<dbReference type="STRING" id="49186.SAMN05421647_101180"/>
<gene>
    <name evidence="5" type="ORF">SAMN05421647_101180</name>
</gene>
<protein>
    <submittedName>
        <fullName evidence="5">Hydrogenase maturation protease</fullName>
    </submittedName>
</protein>
<dbReference type="GO" id="GO:0016485">
    <property type="term" value="P:protein processing"/>
    <property type="evidence" value="ECO:0007669"/>
    <property type="project" value="TreeGrafter"/>
</dbReference>
<dbReference type="GO" id="GO:0008047">
    <property type="term" value="F:enzyme activator activity"/>
    <property type="evidence" value="ECO:0007669"/>
    <property type="project" value="InterPro"/>
</dbReference>
<keyword evidence="4" id="KW-0378">Hydrolase</keyword>
<dbReference type="InterPro" id="IPR000671">
    <property type="entry name" value="Peptidase_A31"/>
</dbReference>
<evidence type="ECO:0000256" key="1">
    <source>
        <dbReference type="ARBA" id="ARBA00006814"/>
    </source>
</evidence>
<evidence type="ECO:0000256" key="4">
    <source>
        <dbReference type="ARBA" id="ARBA00022801"/>
    </source>
</evidence>
<dbReference type="GO" id="GO:0004190">
    <property type="term" value="F:aspartic-type endopeptidase activity"/>
    <property type="evidence" value="ECO:0007669"/>
    <property type="project" value="UniProtKB-KW"/>
</dbReference>
<dbReference type="PANTHER" id="PTHR30302">
    <property type="entry name" value="HYDROGENASE 1 MATURATION PROTEASE"/>
    <property type="match status" value="1"/>
</dbReference>
<dbReference type="SUPFAM" id="SSF53163">
    <property type="entry name" value="HybD-like"/>
    <property type="match status" value="1"/>
</dbReference>
<dbReference type="Proteomes" id="UP000186895">
    <property type="component" value="Unassembled WGS sequence"/>
</dbReference>
<evidence type="ECO:0000256" key="3">
    <source>
        <dbReference type="ARBA" id="ARBA00022750"/>
    </source>
</evidence>
<dbReference type="PANTHER" id="PTHR30302:SF1">
    <property type="entry name" value="HYDROGENASE 2 MATURATION PROTEASE"/>
    <property type="match status" value="1"/>
</dbReference>
<dbReference type="NCBIfam" id="TIGR00072">
    <property type="entry name" value="hydrog_prot"/>
    <property type="match status" value="1"/>
</dbReference>
<evidence type="ECO:0000313" key="5">
    <source>
        <dbReference type="EMBL" id="SIP89177.1"/>
    </source>
</evidence>
<dbReference type="AlphaFoldDB" id="A0A1N6NAX4"/>
<dbReference type="RefSeq" id="WP_076460104.1">
    <property type="nucleotide sequence ID" value="NZ_FTMN01000001.1"/>
</dbReference>
<accession>A0A1N6NAX4</accession>
<dbReference type="InterPro" id="IPR023430">
    <property type="entry name" value="Pept_HybD-like_dom_sf"/>
</dbReference>
<dbReference type="Pfam" id="PF01750">
    <property type="entry name" value="HycI"/>
    <property type="match status" value="1"/>
</dbReference>
<keyword evidence="3" id="KW-0064">Aspartyl protease</keyword>
<comment type="similarity">
    <text evidence="1">Belongs to the peptidase A31 family.</text>
</comment>
<reference evidence="5 6" key="1">
    <citation type="submission" date="2017-01" db="EMBL/GenBank/DDBJ databases">
        <authorList>
            <person name="Mah S.A."/>
            <person name="Swanson W.J."/>
            <person name="Moy G.W."/>
            <person name="Vacquier V.D."/>
        </authorList>
    </citation>
    <scope>NUCLEOTIDE SEQUENCE [LARGE SCALE GENOMIC DNA]</scope>
    <source>
        <strain evidence="5 6">DSM 7027</strain>
    </source>
</reference>
<organism evidence="5 6">
    <name type="scientific">Marinobacterium stanieri</name>
    <dbReference type="NCBI Taxonomy" id="49186"/>
    <lineage>
        <taxon>Bacteria</taxon>
        <taxon>Pseudomonadati</taxon>
        <taxon>Pseudomonadota</taxon>
        <taxon>Gammaproteobacteria</taxon>
        <taxon>Oceanospirillales</taxon>
        <taxon>Oceanospirillaceae</taxon>
        <taxon>Marinobacterium</taxon>
    </lineage>
</organism>
<proteinExistence type="inferred from homology"/>
<keyword evidence="6" id="KW-1185">Reference proteome</keyword>
<dbReference type="Gene3D" id="3.40.50.1450">
    <property type="entry name" value="HybD-like"/>
    <property type="match status" value="1"/>
</dbReference>
<evidence type="ECO:0000256" key="2">
    <source>
        <dbReference type="ARBA" id="ARBA00022670"/>
    </source>
</evidence>
<dbReference type="CDD" id="cd00518">
    <property type="entry name" value="H2MP"/>
    <property type="match status" value="1"/>
</dbReference>
<keyword evidence="2 5" id="KW-0645">Protease</keyword>
<sequence>MTAPELIIGIGSPFGDDRAGWAVIEGLQAASPPATLKLLSLDRPGPELIELMQSKGRVTLIDALLTEDYPPGQCMALTPAQLAQANSTSSHGFGLAQTLSLAHALHQLPKDLQLLAITIKQTSVDTVMSPEVASAAEALAQQLLKAHQTAMGSGGVGSLGSSSSSPS</sequence>
<name>A0A1N6NAX4_9GAMM</name>
<evidence type="ECO:0000313" key="6">
    <source>
        <dbReference type="Proteomes" id="UP000186895"/>
    </source>
</evidence>
<dbReference type="EMBL" id="FTMN01000001">
    <property type="protein sequence ID" value="SIP89177.1"/>
    <property type="molecule type" value="Genomic_DNA"/>
</dbReference>